<gene>
    <name evidence="2" type="ORF">CVT26_006306</name>
</gene>
<dbReference type="AlphaFoldDB" id="A0A409Y0Q1"/>
<feature type="domain" description="DUF8205" evidence="1">
    <location>
        <begin position="97"/>
        <end position="355"/>
    </location>
</feature>
<dbReference type="InterPro" id="IPR058518">
    <property type="entry name" value="DUF8205"/>
</dbReference>
<dbReference type="Proteomes" id="UP000284706">
    <property type="component" value="Unassembled WGS sequence"/>
</dbReference>
<sequence>MSDDGVNKSFRYDENGNIIRAKKHLGLRRCSRRECFNFDDQENPVFKLQDTVLLKRMPKVGLVTIFFRTSMHWTLIAKTTRRPVHKPNCTSAPPDANAYNKVLVQFCTTPYLRLFLVDLAIYKFGLHLKDKETLVSMSSKPLEMDVYIQYEPANIKDFLDLFNAVALLNTLTSKKPIPGIPQVSLVQCNNGETPPKKEALEFWKYCLEEDHKGVPHTEPRLCVAVRFLQFLGNESTLLTGPPGKPFLQSTISCWKIETSAIDAVRAREKIRIPVDIPNYEIAVVPANTETAIELVNAAIRADTRNAMYMRMPIPEFDRHVISLASVPLSQDKLLSPRAASSAMALRVKVNREKIYAISAWHYGYKNRWIPEVSFDDYMSLSDAEKAREEAEAES</sequence>
<protein>
    <recommendedName>
        <fullName evidence="1">DUF8205 domain-containing protein</fullName>
    </recommendedName>
</protein>
<reference evidence="2 3" key="1">
    <citation type="journal article" date="2018" name="Evol. Lett.">
        <title>Horizontal gene cluster transfer increased hallucinogenic mushroom diversity.</title>
        <authorList>
            <person name="Reynolds H.T."/>
            <person name="Vijayakumar V."/>
            <person name="Gluck-Thaler E."/>
            <person name="Korotkin H.B."/>
            <person name="Matheny P.B."/>
            <person name="Slot J.C."/>
        </authorList>
    </citation>
    <scope>NUCLEOTIDE SEQUENCE [LARGE SCALE GENOMIC DNA]</scope>
    <source>
        <strain evidence="2 3">SRW20</strain>
    </source>
</reference>
<dbReference type="InParanoid" id="A0A409Y0Q1"/>
<evidence type="ECO:0000259" key="1">
    <source>
        <dbReference type="Pfam" id="PF26632"/>
    </source>
</evidence>
<name>A0A409Y0Q1_9AGAR</name>
<comment type="caution">
    <text evidence="2">The sequence shown here is derived from an EMBL/GenBank/DDBJ whole genome shotgun (WGS) entry which is preliminary data.</text>
</comment>
<dbReference type="Pfam" id="PF26632">
    <property type="entry name" value="DUF8205"/>
    <property type="match status" value="1"/>
</dbReference>
<proteinExistence type="predicted"/>
<evidence type="ECO:0000313" key="2">
    <source>
        <dbReference type="EMBL" id="PPQ96577.1"/>
    </source>
</evidence>
<accession>A0A409Y0Q1</accession>
<evidence type="ECO:0000313" key="3">
    <source>
        <dbReference type="Proteomes" id="UP000284706"/>
    </source>
</evidence>
<organism evidence="2 3">
    <name type="scientific">Gymnopilus dilepis</name>
    <dbReference type="NCBI Taxonomy" id="231916"/>
    <lineage>
        <taxon>Eukaryota</taxon>
        <taxon>Fungi</taxon>
        <taxon>Dikarya</taxon>
        <taxon>Basidiomycota</taxon>
        <taxon>Agaricomycotina</taxon>
        <taxon>Agaricomycetes</taxon>
        <taxon>Agaricomycetidae</taxon>
        <taxon>Agaricales</taxon>
        <taxon>Agaricineae</taxon>
        <taxon>Hymenogastraceae</taxon>
        <taxon>Gymnopilus</taxon>
    </lineage>
</organism>
<keyword evidence="3" id="KW-1185">Reference proteome</keyword>
<dbReference type="EMBL" id="NHYE01001351">
    <property type="protein sequence ID" value="PPQ96577.1"/>
    <property type="molecule type" value="Genomic_DNA"/>
</dbReference>
<dbReference type="OrthoDB" id="5231159at2759"/>